<comment type="caution">
    <text evidence="1">The sequence shown here is derived from an EMBL/GenBank/DDBJ whole genome shotgun (WGS) entry which is preliminary data.</text>
</comment>
<evidence type="ECO:0000313" key="2">
    <source>
        <dbReference type="Proteomes" id="UP000533953"/>
    </source>
</evidence>
<dbReference type="Proteomes" id="UP000533953">
    <property type="component" value="Unassembled WGS sequence"/>
</dbReference>
<dbReference type="Pfam" id="PF06152">
    <property type="entry name" value="Phage_min_cap2"/>
    <property type="match status" value="1"/>
</dbReference>
<evidence type="ECO:0000313" key="1">
    <source>
        <dbReference type="EMBL" id="MBC1491402.1"/>
    </source>
</evidence>
<protein>
    <submittedName>
        <fullName evidence="1">Minor capsid protein</fullName>
    </submittedName>
</protein>
<proteinExistence type="predicted"/>
<reference evidence="1 2" key="1">
    <citation type="submission" date="2020-03" db="EMBL/GenBank/DDBJ databases">
        <title>Soil Listeria distribution.</title>
        <authorList>
            <person name="Liao J."/>
            <person name="Wiedmann M."/>
        </authorList>
    </citation>
    <scope>NUCLEOTIDE SEQUENCE [LARGE SCALE GENOMIC DNA]</scope>
    <source>
        <strain evidence="1 2">FSL L7-1547</strain>
    </source>
</reference>
<gene>
    <name evidence="1" type="ORF">HCI99_06145</name>
</gene>
<organism evidence="1 2">
    <name type="scientific">Listeria booriae</name>
    <dbReference type="NCBI Taxonomy" id="1552123"/>
    <lineage>
        <taxon>Bacteria</taxon>
        <taxon>Bacillati</taxon>
        <taxon>Bacillota</taxon>
        <taxon>Bacilli</taxon>
        <taxon>Bacillales</taxon>
        <taxon>Listeriaceae</taxon>
        <taxon>Listeria</taxon>
    </lineage>
</organism>
<dbReference type="EMBL" id="JAASTX010000006">
    <property type="protein sequence ID" value="MBC1491402.1"/>
    <property type="molecule type" value="Genomic_DNA"/>
</dbReference>
<dbReference type="AlphaFoldDB" id="A0A7X1CBG6"/>
<accession>A0A7X1CBG6</accession>
<dbReference type="InterPro" id="IPR009319">
    <property type="entry name" value="Phage_A118_VSP1"/>
</dbReference>
<name>A0A7X1CBG6_9LIST</name>
<dbReference type="RefSeq" id="WP_185417158.1">
    <property type="nucleotide sequence ID" value="NZ_JAASTX010000006.1"/>
</dbReference>
<sequence>MASTPQQLDLFVQPVVDIYAELEITMFDMIVKRLKTNVPVATDDVLKWQIDKMQQLHALDRDMIKKLAKASNVSSRKLYKVLRDAGFEELKQTDKWAKKLAKGGFELAEVTEPVTLIDKVVKSFYTQAIDVYNLINQTMLQQSKLMYQDILTQTTASVLSGFKTHEQALADTMNKFADKGIPALIDKAGKRWSTEAYVRNVTRTTVNYVFNHIEDERNKEYGIDLMRVTQHAGARPTCSIIQNTVISMLSVADTIAKYGNKYKSIYESELEYGKGNGVFGCNCAHKRIGFVEGINIAPDSSEKIDDKENKKTYDLRQTQRQLERDVRAAKRRLSAAETLGNDESISKAKKLINRRQKAVREFTKEHNLTRQYAREKIFD</sequence>
<dbReference type="GO" id="GO:0005198">
    <property type="term" value="F:structural molecule activity"/>
    <property type="evidence" value="ECO:0007669"/>
    <property type="project" value="InterPro"/>
</dbReference>